<proteinExistence type="inferred from homology"/>
<dbReference type="Proteomes" id="UP000093694">
    <property type="component" value="Unassembled WGS sequence"/>
</dbReference>
<dbReference type="EMBL" id="LROR01000067">
    <property type="protein sequence ID" value="OBR91710.1"/>
    <property type="molecule type" value="Genomic_DNA"/>
</dbReference>
<dbReference type="CDD" id="cd00165">
    <property type="entry name" value="S4"/>
    <property type="match status" value="1"/>
</dbReference>
<evidence type="ECO:0000313" key="9">
    <source>
        <dbReference type="Proteomes" id="UP000077384"/>
    </source>
</evidence>
<comment type="caution">
    <text evidence="7">The sequence shown here is derived from an EMBL/GenBank/DDBJ whole genome shotgun (WGS) entry which is preliminary data.</text>
</comment>
<dbReference type="PATRIC" id="fig|1705578.3.peg.196"/>
<dbReference type="Gene3D" id="3.30.70.580">
    <property type="entry name" value="Pseudouridine synthase I, catalytic domain, N-terminal subdomain"/>
    <property type="match status" value="1"/>
</dbReference>
<dbReference type="PROSITE" id="PS50889">
    <property type="entry name" value="S4"/>
    <property type="match status" value="1"/>
</dbReference>
<organism evidence="7 9">
    <name type="scientific">Clostridium coskatii</name>
    <dbReference type="NCBI Taxonomy" id="1705578"/>
    <lineage>
        <taxon>Bacteria</taxon>
        <taxon>Bacillati</taxon>
        <taxon>Bacillota</taxon>
        <taxon>Clostridia</taxon>
        <taxon>Eubacteriales</taxon>
        <taxon>Clostridiaceae</taxon>
        <taxon>Clostridium</taxon>
    </lineage>
</organism>
<evidence type="ECO:0000256" key="4">
    <source>
        <dbReference type="PROSITE-ProRule" id="PRU00182"/>
    </source>
</evidence>
<dbReference type="FunFam" id="3.10.290.10:FF:000003">
    <property type="entry name" value="Pseudouridine synthase"/>
    <property type="match status" value="1"/>
</dbReference>
<dbReference type="GO" id="GO:0005829">
    <property type="term" value="C:cytosol"/>
    <property type="evidence" value="ECO:0007669"/>
    <property type="project" value="UniProtKB-ARBA"/>
</dbReference>
<dbReference type="GO" id="GO:0120159">
    <property type="term" value="F:rRNA pseudouridine synthase activity"/>
    <property type="evidence" value="ECO:0007669"/>
    <property type="project" value="UniProtKB-ARBA"/>
</dbReference>
<dbReference type="CDD" id="cd02870">
    <property type="entry name" value="PseudoU_synth_RsuA_like"/>
    <property type="match status" value="1"/>
</dbReference>
<dbReference type="FunFam" id="3.30.70.1560:FF:000001">
    <property type="entry name" value="Pseudouridine synthase"/>
    <property type="match status" value="1"/>
</dbReference>
<evidence type="ECO:0000259" key="6">
    <source>
        <dbReference type="SMART" id="SM00363"/>
    </source>
</evidence>
<dbReference type="AlphaFoldDB" id="A0A166UJ92"/>
<dbReference type="InterPro" id="IPR006145">
    <property type="entry name" value="PsdUridine_synth_RsuA/RluA"/>
</dbReference>
<dbReference type="Proteomes" id="UP000077384">
    <property type="component" value="Unassembled WGS sequence"/>
</dbReference>
<name>A0A166UJ92_9CLOT</name>
<dbReference type="NCBIfam" id="TIGR00093">
    <property type="entry name" value="pseudouridine synthase"/>
    <property type="match status" value="1"/>
</dbReference>
<evidence type="ECO:0000256" key="3">
    <source>
        <dbReference type="ARBA" id="ARBA00023235"/>
    </source>
</evidence>
<dbReference type="SUPFAM" id="SSF55120">
    <property type="entry name" value="Pseudouridine synthase"/>
    <property type="match status" value="1"/>
</dbReference>
<dbReference type="EMBL" id="LITQ01000001">
    <property type="protein sequence ID" value="OAA94969.1"/>
    <property type="molecule type" value="Genomic_DNA"/>
</dbReference>
<evidence type="ECO:0000256" key="2">
    <source>
        <dbReference type="ARBA" id="ARBA00022884"/>
    </source>
</evidence>
<protein>
    <recommendedName>
        <fullName evidence="5">Pseudouridine synthase</fullName>
        <ecNumber evidence="5">5.4.99.-</ecNumber>
    </recommendedName>
</protein>
<dbReference type="GO" id="GO:0000455">
    <property type="term" value="P:enzyme-directed rRNA pseudouridine synthesis"/>
    <property type="evidence" value="ECO:0007669"/>
    <property type="project" value="UniProtKB-ARBA"/>
</dbReference>
<keyword evidence="2 4" id="KW-0694">RNA-binding</keyword>
<dbReference type="Gene3D" id="3.10.290.10">
    <property type="entry name" value="RNA-binding S4 domain"/>
    <property type="match status" value="1"/>
</dbReference>
<dbReference type="SMART" id="SM00363">
    <property type="entry name" value="S4"/>
    <property type="match status" value="1"/>
</dbReference>
<keyword evidence="10" id="KW-1185">Reference proteome</keyword>
<gene>
    <name evidence="7" type="primary">rluB</name>
    <name evidence="8" type="ORF">CLCOS_33500</name>
    <name evidence="7" type="ORF">WX73_01378</name>
</gene>
<evidence type="ECO:0000313" key="7">
    <source>
        <dbReference type="EMBL" id="OAA94969.1"/>
    </source>
</evidence>
<dbReference type="PANTHER" id="PTHR47683">
    <property type="entry name" value="PSEUDOURIDINE SYNTHASE FAMILY PROTEIN-RELATED"/>
    <property type="match status" value="1"/>
</dbReference>
<feature type="domain" description="RNA-binding S4" evidence="6">
    <location>
        <begin position="3"/>
        <end position="63"/>
    </location>
</feature>
<dbReference type="GO" id="GO:0003723">
    <property type="term" value="F:RNA binding"/>
    <property type="evidence" value="ECO:0007669"/>
    <property type="project" value="UniProtKB-KW"/>
</dbReference>
<dbReference type="PROSITE" id="PS01149">
    <property type="entry name" value="PSI_RSU"/>
    <property type="match status" value="1"/>
</dbReference>
<dbReference type="InterPro" id="IPR050343">
    <property type="entry name" value="RsuA_PseudoU_synthase"/>
</dbReference>
<reference evidence="7 9" key="1">
    <citation type="journal article" date="2015" name="Biotechnol. Bioeng.">
        <title>Genome sequence and phenotypic characterization of Caulobacter segnis.</title>
        <authorList>
            <person name="Patel S."/>
            <person name="Fletcher B."/>
            <person name="Scott D.C."/>
            <person name="Ely B."/>
        </authorList>
    </citation>
    <scope>NUCLEOTIDE SEQUENCE [LARGE SCALE GENOMIC DNA]</scope>
    <source>
        <strain evidence="7 9">PS02</strain>
    </source>
</reference>
<dbReference type="RefSeq" id="WP_063599881.1">
    <property type="nucleotide sequence ID" value="NZ_LITQ01000001.1"/>
</dbReference>
<dbReference type="InterPro" id="IPR002942">
    <property type="entry name" value="S4_RNA-bd"/>
</dbReference>
<sequence>MVERLQKYMACCGIASRRKCESIILQGRVKVNGETIKSLGTKIDDKVDKITVDDAKIEKENKKVYILLNKPTGYVSTVKDDRGRNTILDIVKVKERIYPIGRLDYNTSGIIILTNDGEVYNKVAHPKMEKNKVYVAVIKGIPSKEDIDKFKNGVNIDGYITAKADFNILNINKSKNNSKVRIKIHEGKNRQIRKMCDAIGHPVISLTRISIGNINVGNLEEGKWRYLNEDEIKYIKN</sequence>
<dbReference type="PANTHER" id="PTHR47683:SF2">
    <property type="entry name" value="RNA-BINDING S4 DOMAIN-CONTAINING PROTEIN"/>
    <property type="match status" value="1"/>
</dbReference>
<dbReference type="Pfam" id="PF00849">
    <property type="entry name" value="PseudoU_synth_2"/>
    <property type="match status" value="1"/>
</dbReference>
<dbReference type="Gene3D" id="3.30.70.1560">
    <property type="entry name" value="Alpha-L RNA-binding motif"/>
    <property type="match status" value="1"/>
</dbReference>
<dbReference type="InterPro" id="IPR042092">
    <property type="entry name" value="PsdUridine_s_RsuA/RluB/E/F_cat"/>
</dbReference>
<keyword evidence="3 5" id="KW-0413">Isomerase</keyword>
<dbReference type="InterPro" id="IPR020094">
    <property type="entry name" value="TruA/RsuA/RluB/E/F_N"/>
</dbReference>
<comment type="similarity">
    <text evidence="1 5">Belongs to the pseudouridine synthase RsuA family.</text>
</comment>
<dbReference type="Pfam" id="PF01479">
    <property type="entry name" value="S4"/>
    <property type="match status" value="1"/>
</dbReference>
<dbReference type="EC" id="5.4.99.-" evidence="5"/>
<dbReference type="InterPro" id="IPR036986">
    <property type="entry name" value="S4_RNA-bd_sf"/>
</dbReference>
<dbReference type="InterPro" id="IPR018496">
    <property type="entry name" value="PsdUridine_synth_RsuA/RluB_CS"/>
</dbReference>
<dbReference type="InterPro" id="IPR020103">
    <property type="entry name" value="PsdUridine_synth_cat_dom_sf"/>
</dbReference>
<dbReference type="InterPro" id="IPR000748">
    <property type="entry name" value="PsdUridine_synth_RsuA/RluB/E/F"/>
</dbReference>
<evidence type="ECO:0000256" key="1">
    <source>
        <dbReference type="ARBA" id="ARBA00008348"/>
    </source>
</evidence>
<dbReference type="SUPFAM" id="SSF55174">
    <property type="entry name" value="Alpha-L RNA-binding motif"/>
    <property type="match status" value="1"/>
</dbReference>
<reference evidence="8 10" key="2">
    <citation type="journal article" date="2016" name="Front. Microbiol.">
        <title>Industrial Acetogenic Biocatalysts: A Comparative Metabolic and Genomic Analysis.</title>
        <authorList>
            <person name="Bengelsdorf F."/>
            <person name="Poehlein A."/>
            <person name="Sonja S."/>
            <person name="Erz C."/>
            <person name="Hummel T."/>
            <person name="Hoffmeister S."/>
            <person name="Daniel R."/>
            <person name="Durre P."/>
        </authorList>
    </citation>
    <scope>NUCLEOTIDE SEQUENCE [LARGE SCALE GENOMIC DNA]</scope>
    <source>
        <strain evidence="8 10">PTA-10522</strain>
    </source>
</reference>
<evidence type="ECO:0000313" key="8">
    <source>
        <dbReference type="EMBL" id="OBR91710.1"/>
    </source>
</evidence>
<accession>A0A166UJ92</accession>
<evidence type="ECO:0000313" key="10">
    <source>
        <dbReference type="Proteomes" id="UP000093694"/>
    </source>
</evidence>
<evidence type="ECO:0000256" key="5">
    <source>
        <dbReference type="RuleBase" id="RU003887"/>
    </source>
</evidence>